<dbReference type="AlphaFoldDB" id="A0A835LYA2"/>
<evidence type="ECO:0000313" key="1">
    <source>
        <dbReference type="EMBL" id="KAF9609457.1"/>
    </source>
</evidence>
<keyword evidence="2" id="KW-1185">Reference proteome</keyword>
<evidence type="ECO:0000313" key="2">
    <source>
        <dbReference type="Proteomes" id="UP000631114"/>
    </source>
</evidence>
<protein>
    <submittedName>
        <fullName evidence="1">Uncharacterized protein</fullName>
    </submittedName>
</protein>
<organism evidence="1 2">
    <name type="scientific">Coptis chinensis</name>
    <dbReference type="NCBI Taxonomy" id="261450"/>
    <lineage>
        <taxon>Eukaryota</taxon>
        <taxon>Viridiplantae</taxon>
        <taxon>Streptophyta</taxon>
        <taxon>Embryophyta</taxon>
        <taxon>Tracheophyta</taxon>
        <taxon>Spermatophyta</taxon>
        <taxon>Magnoliopsida</taxon>
        <taxon>Ranunculales</taxon>
        <taxon>Ranunculaceae</taxon>
        <taxon>Coptidoideae</taxon>
        <taxon>Coptis</taxon>
    </lineage>
</organism>
<name>A0A835LYA2_9MAGN</name>
<comment type="caution">
    <text evidence="1">The sequence shown here is derived from an EMBL/GenBank/DDBJ whole genome shotgun (WGS) entry which is preliminary data.</text>
</comment>
<proteinExistence type="predicted"/>
<dbReference type="EMBL" id="JADFTS010000004">
    <property type="protein sequence ID" value="KAF9609457.1"/>
    <property type="molecule type" value="Genomic_DNA"/>
</dbReference>
<reference evidence="1 2" key="1">
    <citation type="submission" date="2020-10" db="EMBL/GenBank/DDBJ databases">
        <title>The Coptis chinensis genome and diversification of protoberbering-type alkaloids.</title>
        <authorList>
            <person name="Wang B."/>
            <person name="Shu S."/>
            <person name="Song C."/>
            <person name="Liu Y."/>
        </authorList>
    </citation>
    <scope>NUCLEOTIDE SEQUENCE [LARGE SCALE GENOMIC DNA]</scope>
    <source>
        <strain evidence="1">HL-2020</strain>
        <tissue evidence="1">Leaf</tissue>
    </source>
</reference>
<dbReference type="Proteomes" id="UP000631114">
    <property type="component" value="Unassembled WGS sequence"/>
</dbReference>
<accession>A0A835LYA2</accession>
<gene>
    <name evidence="1" type="ORF">IFM89_016456</name>
</gene>
<sequence>MTRVHSSSSSLSSNSYLQCFKQQKDIDPYVDISTFDYVHGLKYQLTIFAHNTNLDPQAKALWAAVSAAESTRGSPAGIVGWGPVHRDHIGMVYGVGAGGMGVDTCHI</sequence>